<proteinExistence type="predicted"/>
<reference evidence="2 3" key="1">
    <citation type="journal article" date="2024" name="Front Chem Biol">
        <title>Unveiling the potential of Daldinia eschscholtzii MFLUCC 19-0629 through bioactivity and bioinformatics studies for enhanced sustainable agriculture production.</title>
        <authorList>
            <person name="Brooks S."/>
            <person name="Weaver J.A."/>
            <person name="Klomchit A."/>
            <person name="Alharthi S.A."/>
            <person name="Onlamun T."/>
            <person name="Nurani R."/>
            <person name="Vong T.K."/>
            <person name="Alberti F."/>
            <person name="Greco C."/>
        </authorList>
    </citation>
    <scope>NUCLEOTIDE SEQUENCE [LARGE SCALE GENOMIC DNA]</scope>
    <source>
        <strain evidence="2">MFLUCC 19-0629</strain>
    </source>
</reference>
<organism evidence="2 3">
    <name type="scientific">Daldinia eschscholtzii</name>
    <dbReference type="NCBI Taxonomy" id="292717"/>
    <lineage>
        <taxon>Eukaryota</taxon>
        <taxon>Fungi</taxon>
        <taxon>Dikarya</taxon>
        <taxon>Ascomycota</taxon>
        <taxon>Pezizomycotina</taxon>
        <taxon>Sordariomycetes</taxon>
        <taxon>Xylariomycetidae</taxon>
        <taxon>Xylariales</taxon>
        <taxon>Hypoxylaceae</taxon>
        <taxon>Daldinia</taxon>
    </lineage>
</organism>
<keyword evidence="3" id="KW-1185">Reference proteome</keyword>
<evidence type="ECO:0008006" key="4">
    <source>
        <dbReference type="Google" id="ProtNLM"/>
    </source>
</evidence>
<dbReference type="Proteomes" id="UP001369815">
    <property type="component" value="Unassembled WGS sequence"/>
</dbReference>
<feature type="compositionally biased region" description="Polar residues" evidence="1">
    <location>
        <begin position="1"/>
        <end position="26"/>
    </location>
</feature>
<dbReference type="EMBL" id="JBANMG010000001">
    <property type="protein sequence ID" value="KAK6957250.1"/>
    <property type="molecule type" value="Genomic_DNA"/>
</dbReference>
<gene>
    <name evidence="2" type="ORF">Daesc_000032</name>
</gene>
<dbReference type="AlphaFoldDB" id="A0AAX6MX61"/>
<protein>
    <recommendedName>
        <fullName evidence="4">2'-5' RNA ligase family protein</fullName>
    </recommendedName>
</protein>
<evidence type="ECO:0000313" key="2">
    <source>
        <dbReference type="EMBL" id="KAK6957250.1"/>
    </source>
</evidence>
<feature type="compositionally biased region" description="Basic residues" evidence="1">
    <location>
        <begin position="27"/>
        <end position="36"/>
    </location>
</feature>
<name>A0AAX6MX61_9PEZI</name>
<dbReference type="Pfam" id="PF13563">
    <property type="entry name" value="2_5_RNA_ligase2"/>
    <property type="match status" value="1"/>
</dbReference>
<feature type="region of interest" description="Disordered" evidence="1">
    <location>
        <begin position="1"/>
        <end position="39"/>
    </location>
</feature>
<evidence type="ECO:0000313" key="3">
    <source>
        <dbReference type="Proteomes" id="UP001369815"/>
    </source>
</evidence>
<accession>A0AAX6MX61</accession>
<comment type="caution">
    <text evidence="2">The sequence shown here is derived from an EMBL/GenBank/DDBJ whole genome shotgun (WGS) entry which is preliminary data.</text>
</comment>
<sequence length="218" mass="24563">MSQGPTMNHQATMVESPSSQSDMVTSNRRRKNHRPKINAPEGEETYYVLTLQTDTELHQAMCALRKRYYPPALLRVGAHVSLFRALPGSTLPSLRSDIASAAAPINPFGIQAVGPPTRLGRGGVAVPVLGLEPVESLVQELQRKWCEVLSRQDRGVFRGHYTLMNKVEDSEVVTRCLEELRREFRLEGCPGRALGLSLWRYDRGWWHHETDFPFLGAQ</sequence>
<dbReference type="Gene3D" id="3.90.1140.10">
    <property type="entry name" value="Cyclic phosphodiesterase"/>
    <property type="match status" value="1"/>
</dbReference>
<evidence type="ECO:0000256" key="1">
    <source>
        <dbReference type="SAM" id="MobiDB-lite"/>
    </source>
</evidence>